<accession>A0A918D1G4</accession>
<organism evidence="3 4">
    <name type="scientific">Oceanobacillus indicireducens</name>
    <dbReference type="NCBI Taxonomy" id="1004261"/>
    <lineage>
        <taxon>Bacteria</taxon>
        <taxon>Bacillati</taxon>
        <taxon>Bacillota</taxon>
        <taxon>Bacilli</taxon>
        <taxon>Bacillales</taxon>
        <taxon>Bacillaceae</taxon>
        <taxon>Oceanobacillus</taxon>
    </lineage>
</organism>
<sequence length="193" mass="22704">MRVERLSSHQFTIFLTFDDLIERGFTSDEIWHDAASVRSLFSEMMYDASDELDIELDGMLLVQVFMMQAQGMHVVVTQMSDMENEDEDFIEMKVTLDESHELIFLFEDIEDLIDVASYLSPLGIEDGQVYYLDDHYYMLFDEESLPEIEKESIIAIMSEYSHSSILTSHRLKEYGKIIYEKQAVKQIMNHFYN</sequence>
<evidence type="ECO:0000313" key="4">
    <source>
        <dbReference type="Proteomes" id="UP000624041"/>
    </source>
</evidence>
<dbReference type="InterPro" id="IPR008681">
    <property type="entry name" value="Neg-reg_MecA"/>
</dbReference>
<comment type="subunit">
    <text evidence="2">Homodimer.</text>
</comment>
<dbReference type="NCBIfam" id="NF002781">
    <property type="entry name" value="PRK02899.1"/>
    <property type="match status" value="1"/>
</dbReference>
<dbReference type="Gene3D" id="3.30.70.1950">
    <property type="match status" value="1"/>
</dbReference>
<evidence type="ECO:0000256" key="2">
    <source>
        <dbReference type="ARBA" id="ARBA00011738"/>
    </source>
</evidence>
<comment type="similarity">
    <text evidence="1">Belongs to the MecA family.</text>
</comment>
<reference evidence="3" key="1">
    <citation type="journal article" date="2014" name="Int. J. Syst. Evol. Microbiol.">
        <title>Complete genome sequence of Corynebacterium casei LMG S-19264T (=DSM 44701T), isolated from a smear-ripened cheese.</title>
        <authorList>
            <consortium name="US DOE Joint Genome Institute (JGI-PGF)"/>
            <person name="Walter F."/>
            <person name="Albersmeier A."/>
            <person name="Kalinowski J."/>
            <person name="Ruckert C."/>
        </authorList>
    </citation>
    <scope>NUCLEOTIDE SEQUENCE</scope>
    <source>
        <strain evidence="3">JCM 17251</strain>
    </source>
</reference>
<reference evidence="3" key="2">
    <citation type="submission" date="2020-09" db="EMBL/GenBank/DDBJ databases">
        <authorList>
            <person name="Sun Q."/>
            <person name="Ohkuma M."/>
        </authorList>
    </citation>
    <scope>NUCLEOTIDE SEQUENCE</scope>
    <source>
        <strain evidence="3">JCM 17251</strain>
    </source>
</reference>
<comment type="caution">
    <text evidence="3">The sequence shown here is derived from an EMBL/GenBank/DDBJ whole genome shotgun (WGS) entry which is preliminary data.</text>
</comment>
<dbReference type="EMBL" id="BMOS01000009">
    <property type="protein sequence ID" value="GGN56493.1"/>
    <property type="molecule type" value="Genomic_DNA"/>
</dbReference>
<dbReference type="InterPro" id="IPR038471">
    <property type="entry name" value="MecA_C_sf"/>
</dbReference>
<dbReference type="PIRSF" id="PIRSF029008">
    <property type="entry name" value="MecA"/>
    <property type="match status" value="1"/>
</dbReference>
<keyword evidence="4" id="KW-1185">Reference proteome</keyword>
<evidence type="ECO:0000256" key="1">
    <source>
        <dbReference type="ARBA" id="ARBA00005397"/>
    </source>
</evidence>
<evidence type="ECO:0000313" key="3">
    <source>
        <dbReference type="EMBL" id="GGN56493.1"/>
    </source>
</evidence>
<dbReference type="Pfam" id="PF05389">
    <property type="entry name" value="MecA"/>
    <property type="match status" value="1"/>
</dbReference>
<proteinExistence type="inferred from homology"/>
<dbReference type="RefSeq" id="WP_188856780.1">
    <property type="nucleotide sequence ID" value="NZ_BMOS01000009.1"/>
</dbReference>
<dbReference type="PANTHER" id="PTHR39161:SF2">
    <property type="entry name" value="ADAPTER PROTEIN MECA 2"/>
    <property type="match status" value="1"/>
</dbReference>
<name>A0A918D1G4_9BACI</name>
<gene>
    <name evidence="3" type="primary">mecA2</name>
    <name evidence="3" type="ORF">GCM10007971_16490</name>
</gene>
<dbReference type="AlphaFoldDB" id="A0A918D1G4"/>
<dbReference type="PANTHER" id="PTHR39161">
    <property type="entry name" value="ADAPTER PROTEIN MECA"/>
    <property type="match status" value="1"/>
</dbReference>
<protein>
    <submittedName>
        <fullName evidence="3">Adapter protein MecA 2</fullName>
    </submittedName>
</protein>
<dbReference type="Proteomes" id="UP000624041">
    <property type="component" value="Unassembled WGS sequence"/>
</dbReference>